<gene>
    <name evidence="1" type="ORF">B9G39_17820</name>
</gene>
<reference evidence="1 2" key="1">
    <citation type="submission" date="2017-04" db="EMBL/GenBank/DDBJ databases">
        <title>Draft genome sequence of Zooshikella ganghwensis VG4 isolated from Red Sea sediments.</title>
        <authorList>
            <person name="Rehman Z."/>
            <person name="Alam I."/>
            <person name="Kamau A."/>
            <person name="Bajic V."/>
            <person name="Leiknes T."/>
        </authorList>
    </citation>
    <scope>NUCLEOTIDE SEQUENCE [LARGE SCALE GENOMIC DNA]</scope>
    <source>
        <strain evidence="1 2">VG4</strain>
    </source>
</reference>
<evidence type="ECO:0000313" key="2">
    <source>
        <dbReference type="Proteomes" id="UP000257039"/>
    </source>
</evidence>
<dbReference type="Proteomes" id="UP000257039">
    <property type="component" value="Unassembled WGS sequence"/>
</dbReference>
<organism evidence="1 2">
    <name type="scientific">Zooshikella ganghwensis</name>
    <dbReference type="NCBI Taxonomy" id="202772"/>
    <lineage>
        <taxon>Bacteria</taxon>
        <taxon>Pseudomonadati</taxon>
        <taxon>Pseudomonadota</taxon>
        <taxon>Gammaproteobacteria</taxon>
        <taxon>Oceanospirillales</taxon>
        <taxon>Zooshikellaceae</taxon>
        <taxon>Zooshikella</taxon>
    </lineage>
</organism>
<accession>A0A4P9VNV7</accession>
<sequence length="77" mass="8349">MAQTCVSSDIDIALTELPTSTVNGEIKQVILAKKTDATEIDQVVDMIAQIEQKNVVAANSVNLLLQKIVWHSLLSLS</sequence>
<comment type="caution">
    <text evidence="1">The sequence shown here is derived from an EMBL/GenBank/DDBJ whole genome shotgun (WGS) entry which is preliminary data.</text>
</comment>
<proteinExistence type="predicted"/>
<keyword evidence="2" id="KW-1185">Reference proteome</keyword>
<dbReference type="EMBL" id="NDXW01000001">
    <property type="protein sequence ID" value="RDH45148.1"/>
    <property type="molecule type" value="Genomic_DNA"/>
</dbReference>
<protein>
    <submittedName>
        <fullName evidence="1">Uncharacterized protein</fullName>
    </submittedName>
</protein>
<dbReference type="AlphaFoldDB" id="A0A4P9VNV7"/>
<name>A0A4P9VNV7_9GAMM</name>
<evidence type="ECO:0000313" key="1">
    <source>
        <dbReference type="EMBL" id="RDH45148.1"/>
    </source>
</evidence>